<reference evidence="1 2" key="1">
    <citation type="journal article" date="2018" name="Sci. Rep.">
        <title>Genomic signatures of local adaptation to the degree of environmental predictability in rotifers.</title>
        <authorList>
            <person name="Franch-Gras L."/>
            <person name="Hahn C."/>
            <person name="Garcia-Roger E.M."/>
            <person name="Carmona M.J."/>
            <person name="Serra M."/>
            <person name="Gomez A."/>
        </authorList>
    </citation>
    <scope>NUCLEOTIDE SEQUENCE [LARGE SCALE GENOMIC DNA]</scope>
    <source>
        <strain evidence="1">HYR1</strain>
    </source>
</reference>
<dbReference type="Proteomes" id="UP000276133">
    <property type="component" value="Unassembled WGS sequence"/>
</dbReference>
<sequence length="85" mass="10129">MVLQISRKSEISHLKIRHFEFLNKPLDKYIGLEPYRINKLVNLAQEIHTIQRIITLEQIIVIFQKQKLNYSARDKANQNLTTIKQ</sequence>
<protein>
    <submittedName>
        <fullName evidence="1">Uncharacterized protein</fullName>
    </submittedName>
</protein>
<comment type="caution">
    <text evidence="1">The sequence shown here is derived from an EMBL/GenBank/DDBJ whole genome shotgun (WGS) entry which is preliminary data.</text>
</comment>
<proteinExistence type="predicted"/>
<dbReference type="EMBL" id="REGN01002896">
    <property type="protein sequence ID" value="RNA25600.1"/>
    <property type="molecule type" value="Genomic_DNA"/>
</dbReference>
<gene>
    <name evidence="1" type="ORF">BpHYR1_035642</name>
</gene>
<organism evidence="1 2">
    <name type="scientific">Brachionus plicatilis</name>
    <name type="common">Marine rotifer</name>
    <name type="synonym">Brachionus muelleri</name>
    <dbReference type="NCBI Taxonomy" id="10195"/>
    <lineage>
        <taxon>Eukaryota</taxon>
        <taxon>Metazoa</taxon>
        <taxon>Spiralia</taxon>
        <taxon>Gnathifera</taxon>
        <taxon>Rotifera</taxon>
        <taxon>Eurotatoria</taxon>
        <taxon>Monogononta</taxon>
        <taxon>Pseudotrocha</taxon>
        <taxon>Ploima</taxon>
        <taxon>Brachionidae</taxon>
        <taxon>Brachionus</taxon>
    </lineage>
</organism>
<dbReference type="AlphaFoldDB" id="A0A3M7RQC6"/>
<name>A0A3M7RQC6_BRAPC</name>
<accession>A0A3M7RQC6</accession>
<evidence type="ECO:0000313" key="2">
    <source>
        <dbReference type="Proteomes" id="UP000276133"/>
    </source>
</evidence>
<keyword evidence="2" id="KW-1185">Reference proteome</keyword>
<evidence type="ECO:0000313" key="1">
    <source>
        <dbReference type="EMBL" id="RNA25600.1"/>
    </source>
</evidence>